<sequence length="203" mass="23006">MNLYQVIESGQKIVPAEPNLFSEPLFYVSFCICCSILIALLINGEVELFVAAAFSMLFIGSCVLLLTYTNDGHKNLKQYDSDIEHWKKEIAMPYIHSLPVKKSEVIYIKIDPELGTDVKNSDPFYNLTYSKEVRRTPVVVSFKEGGEVTTTTDWVTTSMELSDGEKPFIEYQRLDSDLGHDVNAGIYNAKIHLPKSYTFTDIK</sequence>
<evidence type="ECO:0000313" key="2">
    <source>
        <dbReference type="EMBL" id="ADO59735.1"/>
    </source>
</evidence>
<reference evidence="2 3" key="1">
    <citation type="journal article" date="2011" name="J. Bacteriol.">
        <title>Complete genome sequence of Paenibacillus polymyxa SC2, a strain of plant growth-promoting Rhizobacterium with broad-spectrum antimicrobial activity.</title>
        <authorList>
            <person name="Ma M."/>
            <person name="Wang C."/>
            <person name="Ding Y."/>
            <person name="Li L."/>
            <person name="Shen D."/>
            <person name="Jiang X."/>
            <person name="Guan D."/>
            <person name="Cao F."/>
            <person name="Chen H."/>
            <person name="Feng R."/>
            <person name="Wang X."/>
            <person name="Ge Y."/>
            <person name="Yao L."/>
            <person name="Bing X."/>
            <person name="Yang X."/>
            <person name="Li J."/>
            <person name="Du B."/>
        </authorList>
    </citation>
    <scope>NUCLEOTIDE SEQUENCE [LARGE SCALE GENOMIC DNA]</scope>
    <source>
        <strain evidence="2 3">SC2</strain>
        <plasmid evidence="3">pSC2</plasmid>
    </source>
</reference>
<protein>
    <submittedName>
        <fullName evidence="2">Uncharacterized protein</fullName>
    </submittedName>
</protein>
<accession>E3EK26</accession>
<dbReference type="Proteomes" id="UP000006868">
    <property type="component" value="Plasmid pSC2"/>
</dbReference>
<dbReference type="RefSeq" id="WP_013386149.1">
    <property type="nucleotide sequence ID" value="NC_014628.2"/>
</dbReference>
<feature type="transmembrane region" description="Helical" evidence="1">
    <location>
        <begin position="48"/>
        <end position="68"/>
    </location>
</feature>
<dbReference type="HOGENOM" id="CLU_1260422_0_0_9"/>
<name>E3EK26_PAEPS</name>
<keyword evidence="1" id="KW-1133">Transmembrane helix</keyword>
<evidence type="ECO:0000313" key="3">
    <source>
        <dbReference type="Proteomes" id="UP000006868"/>
    </source>
</evidence>
<dbReference type="OrthoDB" id="2666970at2"/>
<evidence type="ECO:0000256" key="1">
    <source>
        <dbReference type="SAM" id="Phobius"/>
    </source>
</evidence>
<dbReference type="EMBL" id="CP002214">
    <property type="protein sequence ID" value="ADO59735.1"/>
    <property type="molecule type" value="Genomic_DNA"/>
</dbReference>
<organism evidence="2 3">
    <name type="scientific">Paenibacillus polymyxa (strain SC2)</name>
    <name type="common">Bacillus polymyxa</name>
    <dbReference type="NCBI Taxonomy" id="886882"/>
    <lineage>
        <taxon>Bacteria</taxon>
        <taxon>Bacillati</taxon>
        <taxon>Bacillota</taxon>
        <taxon>Bacilli</taxon>
        <taxon>Bacillales</taxon>
        <taxon>Paenibacillaceae</taxon>
        <taxon>Paenibacillus</taxon>
    </lineage>
</organism>
<feature type="transmembrane region" description="Helical" evidence="1">
    <location>
        <begin position="25"/>
        <end position="42"/>
    </location>
</feature>
<proteinExistence type="predicted"/>
<dbReference type="PATRIC" id="fig|886882.15.peg.5587"/>
<gene>
    <name evidence="2" type="ORF">PPSC2_26495</name>
</gene>
<keyword evidence="2" id="KW-0614">Plasmid</keyword>
<geneLocation type="plasmid" evidence="2 3">
    <name>pSC2</name>
</geneLocation>
<keyword evidence="1" id="KW-0472">Membrane</keyword>
<dbReference type="KEGG" id="ppm:PPSC2_26495"/>
<keyword evidence="1" id="KW-0812">Transmembrane</keyword>
<dbReference type="AlphaFoldDB" id="E3EK26"/>